<comment type="caution">
    <text evidence="1">The sequence shown here is derived from an EMBL/GenBank/DDBJ whole genome shotgun (WGS) entry which is preliminary data.</text>
</comment>
<accession>A0A645CLH8</accession>
<reference evidence="1" key="1">
    <citation type="submission" date="2019-08" db="EMBL/GenBank/DDBJ databases">
        <authorList>
            <person name="Kucharzyk K."/>
            <person name="Murdoch R.W."/>
            <person name="Higgins S."/>
            <person name="Loffler F."/>
        </authorList>
    </citation>
    <scope>NUCLEOTIDE SEQUENCE</scope>
</reference>
<name>A0A645CLH8_9ZZZZ</name>
<gene>
    <name evidence="1" type="ORF">SDC9_124844</name>
</gene>
<dbReference type="EMBL" id="VSSQ01028218">
    <property type="protein sequence ID" value="MPM77836.1"/>
    <property type="molecule type" value="Genomic_DNA"/>
</dbReference>
<organism evidence="1">
    <name type="scientific">bioreactor metagenome</name>
    <dbReference type="NCBI Taxonomy" id="1076179"/>
    <lineage>
        <taxon>unclassified sequences</taxon>
        <taxon>metagenomes</taxon>
        <taxon>ecological metagenomes</taxon>
    </lineage>
</organism>
<proteinExistence type="predicted"/>
<protein>
    <submittedName>
        <fullName evidence="1">Uncharacterized protein</fullName>
    </submittedName>
</protein>
<dbReference type="AntiFam" id="ANF00159">
    <property type="entry name" value="Shadow ORF (opposite uvrA)"/>
</dbReference>
<dbReference type="AlphaFoldDB" id="A0A645CLH8"/>
<sequence>MRLSSVPFRQHIEHERRFPGTRYAGYANEATDGEPYCQVLQVMLRRLPHFDEITGPFAEKFARFSFAVQVGAGYGRRLTLQLLQRSRSDDFAPVFPGSRTDIDQVVRGLHDSCVMFDDEHRIVFVPQ</sequence>
<evidence type="ECO:0000313" key="1">
    <source>
        <dbReference type="EMBL" id="MPM77836.1"/>
    </source>
</evidence>